<feature type="compositionally biased region" description="Basic and acidic residues" evidence="2">
    <location>
        <begin position="321"/>
        <end position="336"/>
    </location>
</feature>
<organism evidence="3 4">
    <name type="scientific">Hevea brasiliensis</name>
    <name type="common">Para rubber tree</name>
    <name type="synonym">Siphonia brasiliensis</name>
    <dbReference type="NCBI Taxonomy" id="3981"/>
    <lineage>
        <taxon>Eukaryota</taxon>
        <taxon>Viridiplantae</taxon>
        <taxon>Streptophyta</taxon>
        <taxon>Embryophyta</taxon>
        <taxon>Tracheophyta</taxon>
        <taxon>Spermatophyta</taxon>
        <taxon>Magnoliopsida</taxon>
        <taxon>eudicotyledons</taxon>
        <taxon>Gunneridae</taxon>
        <taxon>Pentapetalae</taxon>
        <taxon>rosids</taxon>
        <taxon>fabids</taxon>
        <taxon>Malpighiales</taxon>
        <taxon>Euphorbiaceae</taxon>
        <taxon>Crotonoideae</taxon>
        <taxon>Micrandreae</taxon>
        <taxon>Hevea</taxon>
    </lineage>
</organism>
<evidence type="ECO:0000256" key="1">
    <source>
        <dbReference type="SAM" id="Coils"/>
    </source>
</evidence>
<dbReference type="Proteomes" id="UP001174677">
    <property type="component" value="Chromosome 7"/>
</dbReference>
<protein>
    <recommendedName>
        <fullName evidence="5">Retrotransposon gag domain-containing protein</fullName>
    </recommendedName>
</protein>
<gene>
    <name evidence="3" type="ORF">P3X46_012704</name>
</gene>
<evidence type="ECO:0000256" key="2">
    <source>
        <dbReference type="SAM" id="MobiDB-lite"/>
    </source>
</evidence>
<name>A0ABQ9MF40_HEVBR</name>
<evidence type="ECO:0000313" key="4">
    <source>
        <dbReference type="Proteomes" id="UP001174677"/>
    </source>
</evidence>
<sequence>MVAFKPRDDETLYESWMRFKELERQCPHHEIPKWMIVQNFYTRVTPAIRNTIDSQAGGDFMRMTSEECYDLLEKIAHNTHLWGNPRALEPKKAGIYELDSVSYMNARFDQLTQLLSDFCTKATTSTPTTMQQVAFTDGTQSCGVDYSSYGDDYLQEQAAYAGGHQQKPMGNSYSNVNNSTWRPQATFAQQGQSSNYAHNQQYVQQNRPQFQPQFQPTRQPQPGYQARAQQFLPPHEPKPTLESMMEKFFAEQSKMNSKLEEEMQHVRQTMDQLQVHNRMLETQLAQQASSSGSNSYGKLPSQPQNPHEQCKVVTLRSGKKVGQESENKREEKESTK</sequence>
<keyword evidence="4" id="KW-1185">Reference proteome</keyword>
<reference evidence="3" key="1">
    <citation type="journal article" date="2023" name="Plant Biotechnol. J.">
        <title>Chromosome-level wild Hevea brasiliensis genome provides new tools for genomic-assisted breeding and valuable loci to elevate rubber yield.</title>
        <authorList>
            <person name="Cheng H."/>
            <person name="Song X."/>
            <person name="Hu Y."/>
            <person name="Wu T."/>
            <person name="Yang Q."/>
            <person name="An Z."/>
            <person name="Feng S."/>
            <person name="Deng Z."/>
            <person name="Wu W."/>
            <person name="Zeng X."/>
            <person name="Tu M."/>
            <person name="Wang X."/>
            <person name="Huang H."/>
        </authorList>
    </citation>
    <scope>NUCLEOTIDE SEQUENCE</scope>
    <source>
        <strain evidence="3">MT/VB/25A 57/8</strain>
    </source>
</reference>
<dbReference type="EMBL" id="JARPOI010000007">
    <property type="protein sequence ID" value="KAJ9177488.1"/>
    <property type="molecule type" value="Genomic_DNA"/>
</dbReference>
<comment type="caution">
    <text evidence="3">The sequence shown here is derived from an EMBL/GenBank/DDBJ whole genome shotgun (WGS) entry which is preliminary data.</text>
</comment>
<proteinExistence type="predicted"/>
<evidence type="ECO:0000313" key="3">
    <source>
        <dbReference type="EMBL" id="KAJ9177488.1"/>
    </source>
</evidence>
<accession>A0ABQ9MF40</accession>
<evidence type="ECO:0008006" key="5">
    <source>
        <dbReference type="Google" id="ProtNLM"/>
    </source>
</evidence>
<feature type="coiled-coil region" evidence="1">
    <location>
        <begin position="249"/>
        <end position="276"/>
    </location>
</feature>
<feature type="region of interest" description="Disordered" evidence="2">
    <location>
        <begin position="284"/>
        <end position="336"/>
    </location>
</feature>
<feature type="compositionally biased region" description="Polar residues" evidence="2">
    <location>
        <begin position="284"/>
        <end position="307"/>
    </location>
</feature>
<keyword evidence="1" id="KW-0175">Coiled coil</keyword>